<evidence type="ECO:0000313" key="1">
    <source>
        <dbReference type="EMBL" id="DAD89769.1"/>
    </source>
</evidence>
<protein>
    <submittedName>
        <fullName evidence="1">Tail protein</fullName>
    </submittedName>
</protein>
<proteinExistence type="predicted"/>
<sequence>MEVYYKNHLGEKLGLVGAPYFAQTGDFLDYAWSYSTNQYGRISSFERPVQEKELTLTVKGGSHKGYRDALERFYRTVEVDIAALQPGRLYVDGTYLLCYIFGSTKVEWEEDGSMADLTVKVVTDYPFWIKESTYQFREPKDDPAISGLDFPADYPNDFASEVLMKYIKCSHFLPSNFVMVIYGPCVNPSVEIAGQKYQVLTEVAKDEYLEINSYTGTVVRAMTDGTLVNEFNSRNKEYEIFKKIPPGTSSLYRNGTFGLDLTLFQERSEPEWAEDYDASEENGYNPPEREEAWKMELRKISYRVEKIEENYLEVSGYDG</sequence>
<reference evidence="1" key="1">
    <citation type="journal article" date="2021" name="Proc. Natl. Acad. Sci. U.S.A.">
        <title>A Catalog of Tens of Thousands of Viruses from Human Metagenomes Reveals Hidden Associations with Chronic Diseases.</title>
        <authorList>
            <person name="Tisza M.J."/>
            <person name="Buck C.B."/>
        </authorList>
    </citation>
    <scope>NUCLEOTIDE SEQUENCE</scope>
    <source>
        <strain evidence="1">CtWDo30</strain>
    </source>
</reference>
<dbReference type="EMBL" id="BK015068">
    <property type="protein sequence ID" value="DAD89769.1"/>
    <property type="molecule type" value="Genomic_DNA"/>
</dbReference>
<organism evidence="1">
    <name type="scientific">Siphoviridae sp. ctWDo30</name>
    <dbReference type="NCBI Taxonomy" id="2826360"/>
    <lineage>
        <taxon>Viruses</taxon>
        <taxon>Duplodnaviria</taxon>
        <taxon>Heunggongvirae</taxon>
        <taxon>Uroviricota</taxon>
        <taxon>Caudoviricetes</taxon>
    </lineage>
</organism>
<accession>A0A8S5N538</accession>
<name>A0A8S5N538_9CAUD</name>